<comment type="caution">
    <text evidence="7">The sequence shown here is derived from an EMBL/GenBank/DDBJ whole genome shotgun (WGS) entry which is preliminary data.</text>
</comment>
<evidence type="ECO:0000256" key="5">
    <source>
        <dbReference type="ARBA" id="ARBA00023288"/>
    </source>
</evidence>
<dbReference type="InterPro" id="IPR006059">
    <property type="entry name" value="SBP"/>
</dbReference>
<name>A0A430J7G5_9BACL</name>
<keyword evidence="3" id="KW-0472">Membrane</keyword>
<dbReference type="SUPFAM" id="SSF53850">
    <property type="entry name" value="Periplasmic binding protein-like II"/>
    <property type="match status" value="1"/>
</dbReference>
<evidence type="ECO:0000256" key="3">
    <source>
        <dbReference type="ARBA" id="ARBA00023136"/>
    </source>
</evidence>
<dbReference type="PANTHER" id="PTHR43649">
    <property type="entry name" value="ARABINOSE-BINDING PROTEIN-RELATED"/>
    <property type="match status" value="1"/>
</dbReference>
<dbReference type="EMBL" id="RXHU01000082">
    <property type="protein sequence ID" value="RTE05417.1"/>
    <property type="molecule type" value="Genomic_DNA"/>
</dbReference>
<reference evidence="7 8" key="1">
    <citation type="submission" date="2018-12" db="EMBL/GenBank/DDBJ databases">
        <title>Bacillus ochoae sp. nov., Paenibacillus whitsoniae sp. nov., Paenibacillus spiritus sp. nov. Isolated from the Mars Exploration Rover during spacecraft assembly.</title>
        <authorList>
            <person name="Seuylemezian A."/>
            <person name="Vaishampayan P."/>
        </authorList>
    </citation>
    <scope>NUCLEOTIDE SEQUENCE [LARGE SCALE GENOMIC DNA]</scope>
    <source>
        <strain evidence="7 8">MER 54</strain>
    </source>
</reference>
<protein>
    <submittedName>
        <fullName evidence="7">Extracellular solute-binding protein</fullName>
    </submittedName>
</protein>
<evidence type="ECO:0000256" key="4">
    <source>
        <dbReference type="ARBA" id="ARBA00023139"/>
    </source>
</evidence>
<dbReference type="InterPro" id="IPR050490">
    <property type="entry name" value="Bact_solute-bd_prot1"/>
</dbReference>
<dbReference type="Proteomes" id="UP000276128">
    <property type="component" value="Unassembled WGS sequence"/>
</dbReference>
<keyword evidence="1" id="KW-1003">Cell membrane</keyword>
<evidence type="ECO:0000313" key="8">
    <source>
        <dbReference type="Proteomes" id="UP000276128"/>
    </source>
</evidence>
<proteinExistence type="predicted"/>
<evidence type="ECO:0000256" key="6">
    <source>
        <dbReference type="SAM" id="SignalP"/>
    </source>
</evidence>
<gene>
    <name evidence="7" type="ORF">EJQ19_24595</name>
</gene>
<sequence length="537" mass="60269">MKFRQKTKWVASAAVLALAGTMFAGCSNQTEKGAGIPSGTSPSGTNASADPYASLPKTVSISMFDRGAVSSDEGTYENNRWVKWMKEQSGIDVKIVPVPRNQAQDKLNVLIASNQAPDLIWEYDRTYIGKLITQGAIQPIDQYIEKYSTSYKKYLQEHPELKAYLTFEGKMYAVATERTLDSVANHGMWIRQDWLDKLGLKTPTTMDELIEVAKAFKDKDPDGNGKADTVPLVGSTTFDAYSAMNAAMSNQWYLENGKMKYGPTLDRFGDSMALEKLMYENGLVDKEYLTDKNFQRANQLWTTGKAGIYVASWGSGAMETHIKDMWKNVPDANPVPLEPVSTKNGKFGLYQETKPFIFVAFNKEMKNPKAAVEYLDWLVDKGWMTLVNGTEGTHYKLVNNVPQQLDSDKYKKEVSYAPEYAVLRNAKFSPADLLVKAAPDAVSQKVAALSQKGLETAMKNTFRRDIPYQPNFTELNDIQTALKPFIEDIRAKVTMQGNSYTAPWGLEEIRKEWKRLGGEKVEALAQDWYEANKASFK</sequence>
<organism evidence="7 8">
    <name type="scientific">Paenibacillus whitsoniae</name>
    <dbReference type="NCBI Taxonomy" id="2496558"/>
    <lineage>
        <taxon>Bacteria</taxon>
        <taxon>Bacillati</taxon>
        <taxon>Bacillota</taxon>
        <taxon>Bacilli</taxon>
        <taxon>Bacillales</taxon>
        <taxon>Paenibacillaceae</taxon>
        <taxon>Paenibacillus</taxon>
    </lineage>
</organism>
<keyword evidence="8" id="KW-1185">Reference proteome</keyword>
<feature type="signal peptide" evidence="6">
    <location>
        <begin position="1"/>
        <end position="24"/>
    </location>
</feature>
<evidence type="ECO:0000256" key="1">
    <source>
        <dbReference type="ARBA" id="ARBA00022475"/>
    </source>
</evidence>
<feature type="chain" id="PRO_5038437541" evidence="6">
    <location>
        <begin position="25"/>
        <end position="537"/>
    </location>
</feature>
<dbReference type="OrthoDB" id="2506821at2"/>
<dbReference type="RefSeq" id="WP_126143889.1">
    <property type="nucleotide sequence ID" value="NZ_RXHU01000082.1"/>
</dbReference>
<dbReference type="AlphaFoldDB" id="A0A430J7G5"/>
<keyword evidence="2 6" id="KW-0732">Signal</keyword>
<accession>A0A430J7G5</accession>
<evidence type="ECO:0000256" key="2">
    <source>
        <dbReference type="ARBA" id="ARBA00022729"/>
    </source>
</evidence>
<dbReference type="PANTHER" id="PTHR43649:SF33">
    <property type="entry name" value="POLYGALACTURONAN_RHAMNOGALACTURONAN-BINDING PROTEIN YTCQ"/>
    <property type="match status" value="1"/>
</dbReference>
<evidence type="ECO:0000313" key="7">
    <source>
        <dbReference type="EMBL" id="RTE05417.1"/>
    </source>
</evidence>
<dbReference type="PROSITE" id="PS51257">
    <property type="entry name" value="PROKAR_LIPOPROTEIN"/>
    <property type="match status" value="1"/>
</dbReference>
<keyword evidence="5" id="KW-0449">Lipoprotein</keyword>
<dbReference type="Pfam" id="PF01547">
    <property type="entry name" value="SBP_bac_1"/>
    <property type="match status" value="1"/>
</dbReference>
<dbReference type="Gene3D" id="3.40.190.10">
    <property type="entry name" value="Periplasmic binding protein-like II"/>
    <property type="match status" value="2"/>
</dbReference>
<keyword evidence="4" id="KW-0564">Palmitate</keyword>